<dbReference type="RefSeq" id="WP_011224204.1">
    <property type="nucleotide sequence ID" value="NC_006396.1"/>
</dbReference>
<dbReference type="EMBL" id="AY596297">
    <property type="protein sequence ID" value="AAV47210.1"/>
    <property type="molecule type" value="Genomic_DNA"/>
</dbReference>
<dbReference type="KEGG" id="hma:rrnAC2396"/>
<dbReference type="AlphaFoldDB" id="Q5UZU3"/>
<dbReference type="PATRIC" id="fig|272569.17.peg.3009"/>
<dbReference type="Proteomes" id="UP000298722">
    <property type="component" value="Chromosome"/>
</dbReference>
<accession>Q5UZU3</accession>
<protein>
    <recommendedName>
        <fullName evidence="1">DUF8053 domain-containing protein</fullName>
    </recommendedName>
</protein>
<dbReference type="HOGENOM" id="CLU_2893140_0_0_2"/>
<proteinExistence type="predicted"/>
<evidence type="ECO:0000313" key="2">
    <source>
        <dbReference type="EMBL" id="AAV47210.1"/>
    </source>
</evidence>
<dbReference type="EnsemblBacteria" id="AAV47210">
    <property type="protein sequence ID" value="AAV47210"/>
    <property type="gene ID" value="rrnAC2396"/>
</dbReference>
<evidence type="ECO:0000313" key="5">
    <source>
        <dbReference type="Proteomes" id="UP000298722"/>
    </source>
</evidence>
<name>Q5UZU3_HALMA</name>
<evidence type="ECO:0000313" key="3">
    <source>
        <dbReference type="EMBL" id="QCP91917.1"/>
    </source>
</evidence>
<organism evidence="2 4">
    <name type="scientific">Haloarcula marismortui (strain ATCC 43049 / DSM 3752 / JCM 8966 / VKM B-1809)</name>
    <name type="common">Halobacterium marismortui</name>
    <dbReference type="NCBI Taxonomy" id="272569"/>
    <lineage>
        <taxon>Archaea</taxon>
        <taxon>Methanobacteriati</taxon>
        <taxon>Methanobacteriota</taxon>
        <taxon>Stenosarchaea group</taxon>
        <taxon>Halobacteria</taxon>
        <taxon>Halobacteriales</taxon>
        <taxon>Haloarculaceae</taxon>
        <taxon>Haloarcula</taxon>
    </lineage>
</organism>
<gene>
    <name evidence="2" type="ordered locus">rrnAC2396</name>
    <name evidence="3" type="ORF">E6P14_14020</name>
</gene>
<feature type="domain" description="DUF8053" evidence="1">
    <location>
        <begin position="3"/>
        <end position="59"/>
    </location>
</feature>
<dbReference type="PaxDb" id="272569-rrnAC2396"/>
<dbReference type="Proteomes" id="UP000001169">
    <property type="component" value="Chromosome I"/>
</dbReference>
<dbReference type="InterPro" id="IPR058366">
    <property type="entry name" value="DUF8053"/>
</dbReference>
<evidence type="ECO:0000313" key="4">
    <source>
        <dbReference type="Proteomes" id="UP000001169"/>
    </source>
</evidence>
<reference evidence="2 4" key="1">
    <citation type="journal article" date="2004" name="Genome Res.">
        <title>Genome sequence of Haloarcula marismortui: a halophilic archaeon from the Dead Sea.</title>
        <authorList>
            <person name="Baliga N.S."/>
            <person name="Bonneau R."/>
            <person name="Facciotti M.T."/>
            <person name="Pan M."/>
            <person name="Glusman G."/>
            <person name="Deutsch E.W."/>
            <person name="Shannon P."/>
            <person name="Chiu Y."/>
            <person name="Weng R.S."/>
            <person name="Gan R.R."/>
            <person name="Hung P."/>
            <person name="Date S.V."/>
            <person name="Marcotte E."/>
            <person name="Hood L."/>
            <person name="Ng W.V."/>
        </authorList>
    </citation>
    <scope>NUCLEOTIDE SEQUENCE [LARGE SCALE GENOMIC DNA]</scope>
    <source>
        <strain evidence="2">ATCC 43049</strain>
        <strain evidence="4">ATCC 43049 / DSM 3752 / JCM 8966 / VKM B-1809</strain>
    </source>
</reference>
<dbReference type="Pfam" id="PF26227">
    <property type="entry name" value="DUF8053"/>
    <property type="match status" value="1"/>
</dbReference>
<evidence type="ECO:0000259" key="1">
    <source>
        <dbReference type="Pfam" id="PF26227"/>
    </source>
</evidence>
<dbReference type="STRING" id="272569.rrnAC2396"/>
<dbReference type="EMBL" id="CP039138">
    <property type="protein sequence ID" value="QCP91917.1"/>
    <property type="molecule type" value="Genomic_DNA"/>
</dbReference>
<keyword evidence="4" id="KW-1185">Reference proteome</keyword>
<dbReference type="GeneID" id="3128619"/>
<reference evidence="3 5" key="2">
    <citation type="submission" date="2019-04" db="EMBL/GenBank/DDBJ databases">
        <title>Methylomes of two halophilic Archaea, Haloarcula marismortui and Haloferax mediterranei.</title>
        <authorList>
            <person name="DasSarma S."/>
            <person name="DasSarma P."/>
            <person name="DasSarma S."/>
            <person name="Fomenkov A."/>
            <person name="Vincze T."/>
            <person name="Anton B.P."/>
            <person name="Roberts R.J."/>
        </authorList>
    </citation>
    <scope>NUCLEOTIDE SEQUENCE [LARGE SCALE GENOMIC DNA]</scope>
    <source>
        <strain evidence="3 5">ATCC 43049</strain>
    </source>
</reference>
<sequence>MEMRKLSPAGGCVTVSIPIDDLRERGVVDEDGELVGNHWAKVESLGEESDGDYRLELVSPTM</sequence>
<dbReference type="eggNOG" id="arCOG09097">
    <property type="taxonomic scope" value="Archaea"/>
</dbReference>